<comment type="caution">
    <text evidence="1">The sequence shown here is derived from an EMBL/GenBank/DDBJ whole genome shotgun (WGS) entry which is preliminary data.</text>
</comment>
<dbReference type="EMBL" id="BAABIW010000006">
    <property type="protein sequence ID" value="GAA5019108.1"/>
    <property type="molecule type" value="Genomic_DNA"/>
</dbReference>
<protein>
    <submittedName>
        <fullName evidence="1">Uncharacterized protein</fullName>
    </submittedName>
</protein>
<reference evidence="2" key="1">
    <citation type="journal article" date="2019" name="Int. J. Syst. Evol. Microbiol.">
        <title>The Global Catalogue of Microorganisms (GCM) 10K type strain sequencing project: providing services to taxonomists for standard genome sequencing and annotation.</title>
        <authorList>
            <consortium name="The Broad Institute Genomics Platform"/>
            <consortium name="The Broad Institute Genome Sequencing Center for Infectious Disease"/>
            <person name="Wu L."/>
            <person name="Ma J."/>
        </authorList>
    </citation>
    <scope>NUCLEOTIDE SEQUENCE [LARGE SCALE GENOMIC DNA]</scope>
    <source>
        <strain evidence="2">JCM 17687</strain>
    </source>
</reference>
<evidence type="ECO:0000313" key="2">
    <source>
        <dbReference type="Proteomes" id="UP001500427"/>
    </source>
</evidence>
<accession>A0ABP9J4S1</accession>
<organism evidence="1 2">
    <name type="scientific">Terrabacter aeriphilus</name>
    <dbReference type="NCBI Taxonomy" id="515662"/>
    <lineage>
        <taxon>Bacteria</taxon>
        <taxon>Bacillati</taxon>
        <taxon>Actinomycetota</taxon>
        <taxon>Actinomycetes</taxon>
        <taxon>Micrococcales</taxon>
        <taxon>Intrasporangiaceae</taxon>
        <taxon>Terrabacter</taxon>
    </lineage>
</organism>
<dbReference type="RefSeq" id="WP_345505992.1">
    <property type="nucleotide sequence ID" value="NZ_BAABIW010000006.1"/>
</dbReference>
<evidence type="ECO:0000313" key="1">
    <source>
        <dbReference type="EMBL" id="GAA5019108.1"/>
    </source>
</evidence>
<proteinExistence type="predicted"/>
<keyword evidence="2" id="KW-1185">Reference proteome</keyword>
<dbReference type="Proteomes" id="UP001500427">
    <property type="component" value="Unassembled WGS sequence"/>
</dbReference>
<sequence>MRQTRPTGPADGELVGVYHAEGSLLGELRYAYGRLRGTAHCALCDITHATVRRKPEWDALVGRLERPVRLVHLDEMDDEVTAAVSASGSPVVLVRRGGTLVPALGPSALDDVAGSVAAFEAALRQALADLDT</sequence>
<name>A0ABP9J4S1_9MICO</name>
<gene>
    <name evidence="1" type="ORF">GCM10023258_06440</name>
</gene>